<evidence type="ECO:0000256" key="4">
    <source>
        <dbReference type="ARBA" id="ARBA00022794"/>
    </source>
</evidence>
<feature type="compositionally biased region" description="Polar residues" evidence="9">
    <location>
        <begin position="2143"/>
        <end position="2152"/>
    </location>
</feature>
<feature type="coiled-coil region" evidence="8">
    <location>
        <begin position="107"/>
        <end position="286"/>
    </location>
</feature>
<feature type="coiled-coil region" evidence="8">
    <location>
        <begin position="581"/>
        <end position="633"/>
    </location>
</feature>
<dbReference type="GO" id="GO:0035869">
    <property type="term" value="C:ciliary transition zone"/>
    <property type="evidence" value="ECO:0007669"/>
    <property type="project" value="TreeGrafter"/>
</dbReference>
<evidence type="ECO:0000313" key="12">
    <source>
        <dbReference type="Proteomes" id="UP000472265"/>
    </source>
</evidence>
<dbReference type="OrthoDB" id="6351660at2759"/>
<dbReference type="GeneTree" id="ENSGT00730000111039"/>
<feature type="coiled-coil region" evidence="8">
    <location>
        <begin position="1194"/>
        <end position="1311"/>
    </location>
</feature>
<keyword evidence="6" id="KW-0206">Cytoskeleton</keyword>
<evidence type="ECO:0000256" key="8">
    <source>
        <dbReference type="SAM" id="Coils"/>
    </source>
</evidence>
<feature type="compositionally biased region" description="Basic and acidic residues" evidence="9">
    <location>
        <begin position="1398"/>
        <end position="1411"/>
    </location>
</feature>
<dbReference type="GO" id="GO:0006974">
    <property type="term" value="P:DNA damage response"/>
    <property type="evidence" value="ECO:0007669"/>
    <property type="project" value="Ensembl"/>
</dbReference>
<accession>A0A671UTL4</accession>
<evidence type="ECO:0000256" key="3">
    <source>
        <dbReference type="ARBA" id="ARBA00022490"/>
    </source>
</evidence>
<keyword evidence="12" id="KW-1185">Reference proteome</keyword>
<dbReference type="GO" id="GO:0061371">
    <property type="term" value="P:determination of heart left/right asymmetry"/>
    <property type="evidence" value="ECO:0007669"/>
    <property type="project" value="Ensembl"/>
</dbReference>
<feature type="compositionally biased region" description="Polar residues" evidence="9">
    <location>
        <begin position="2055"/>
        <end position="2069"/>
    </location>
</feature>
<dbReference type="InParanoid" id="A0A671UTL4"/>
<dbReference type="PANTHER" id="PTHR18879:SF20">
    <property type="entry name" value="CENTROSOMAL PROTEIN OF 290 KDA"/>
    <property type="match status" value="1"/>
</dbReference>
<sequence>MPAALEWDKVMGIDPVNIYESEKDLMDVTSMLEMTEEWEVKDKAPENIVHILRVFQALLKMKDREFKAAEEYFLKNTEKTAETEKKLRTKVLKLEQECKHSGTGPDTRFLRDEIRQLENQLEQREKELTHLKKDMGKDKKTKEELVVRAEEAEDEIKKLKRENEQLQQDVDFYREELDQKELVPSRDENTETKKKLSLANRQLHQCLDDLQRSEDEILHLKTQNEQMQKGLEESVKEMEKMTDEYNKMKIVVQQTDSIMDQLRKERDHAQLQVRELTDKIHSMTEEDDPIMAAVNAKVEEWKRVLSGKDDEILVYQQMIRDLREKLRSAQLDLDKSNIIALQQAVQERDNQIKMLSEQVEQYTGEMEKNTLLIEELMTSKKEQGLPSSIRQKKMAALQSKLESAEARAVVAEQAVKLAEAHAEEKDKALIEASNRLSQYESGTYGLEAAIVEIKEYKNQIRVRDCEAEAMTNEINQLEMRINDLMDENEDFREKLGLGQKQEVDLTEFRRAKDLRQRQYKAENQVLTKEIERLEEERLELKKQIRHMVKERGIPQSSLLLEEEAGPGRTGQLPFKQGTYTDEELRRKNEYLEKELSNKERELELHKTQFQAKLDELSKVKRDLEAALRDVLQAMRVNQDTFPSDATINIPSLERLANATDVNNMTGQSESALHLKSHIHQLVGRNEELRQELKLAREEATSSFSQLARAKEKVSQLEGEMELLRRSGSSGVILRPLTLPEGLGSSSTEVISSLNEYAVRLLQELKNREEKSKKLAGSLEEYKEKFSVISHQQGLLYKEYLSEKAEWQKKNDTFTELKNKLEEEKLADAVKIEEFKELLDTLQKDPDEIKRQLSEAWRKLTVLKVNEKKLTRRYMTLLEQEQHLHKENSKLREESINMQASVTQRMGYLQRYKEMAAYKIAALQKALDDSVPSSDLEKANRQYTELTVKYRDMLQRDSRLIQRTTNLEHLESETESLREQISAMNKELEITKEKLYTLEQAWDNISAIGGENSMDKADKAMANNEMVSAARRITTLEMKELNERQRAEHAHKMYEQMRNSLRQVEERNLELESKFAELTKMNVEAQRMERELRDELADSISKAVSDANRARIAELEKAEAELRIEVSKLQEVSDVAMMQASALQARQQSKEKEVEALRRQILDLQSHSDEKALIAKLHQHIVALQLSESAAVAKLEAAASRIKQLETYKLRAEQRLDASEGSLFLTRQEGRNRSKHLRQTIQSLRRQFAGALPLPQQEKFSVTMVNLQEDRARAQEEKKKAEEERRRAEGRAEELEMRLRGLEELISTLKDVKGAQKVNEWHKKMEEARLQELRKGRELVVQKEEIRYLKNLVEEQERNICSLEEDMVQQNMLQDERQLAWDQREVELERQLDQYEKHQNEVLSRSSEKYEDGTGSLPDPSLPLAHQLEFALAKIREHVHTVLDTQATCNRLDEKLKEKEAALWKAEQNIVSRDRVINELRLRLPAAADRERLLADLAKHEEGLSDNQPALKLAHQTIKDLQGRLDKKEDVLKKYQSQLARARQDQEDMIKRHQEELRMLHQKLDLHSDTSLDRFKQTAMELMKKPTIRVPTTKHLERLAELEQTVAEQDVSLSSVTEKLNLTTAELERQRISMETQAKKHTDEMSRLEEYHAAQVKALTAETEDQRSQMAQMEKEMNYLQTELAAQKEANVRSPSNTMKNLVERLKAQLTQKEKKLKGLSKALLELRAEMTSAAEQQVIASASIKEESLNVQMLVDRHTKDLKVRVQELNEELQAAKDSAKASRGRENSLKEEVDSLNQDLQRSQKTQRRLQAEKEEREQEIQELKQQIKRLSSALQNQPEPDGKGPTIENLQKKIRRLEADLEKKTDMKNVKDDNGKARDEIVRWEEGKKWQAKMEKVKNSLKEKERENESLSKQLSTLKDLYARLEQEKSALQKKLKARGVTADQVVVVRSNEMEKEIEELKKKNSALESQILTIKEHQALPRDDAMDNLTLRNRYLEERLHSLESQISKETSSRPSVKSSSSHTLRGICSATFDVEDVSCKGNAALHPAETYNRSVSPETVANTTKQQREPKGSQISKKTQTSFVGAEDVRPEQEPSSPNVAASTAADKTDVSDGDEVEDKEEPQNTKVHEPDPHDPSQRPGSAMSTSELAMVAATNCQSCEMLNKEGVGEHHEEDTDDVGIREEWKAEEQTELRDEVVETKKETPEGDNPEKSCPAEPDVDVSSILSKHPGRFIVKERDDRIQKRERSFRYLKTSGRGTGTPSQRDQDLQKENLKLASENLELRFQLEQTNKDLPRLKNQVADLKEMCSVLKKEKADVEKKLAHIRGAGHSGKTVPELEKTVGLMKKVVERVQRENETLKKSSAPANQDKVAALEQENVKLKADYEKLKSQSEAELISKLESKTKGLEKIVMDNERLRKEIKREMEAAERLRVTKTSLEVTNEKLEAELEETKQRLRAALSKPITEGADSKTWKASVVTRMFENKMKELEKELSQKTATLSELKRELKEVNEREERAQISVRQLEDQVDMLKRFPPAAKTGGGLSKEFQAMRLLNAELEKKNTELKQRLNEYSERYGETSSKLDYGKLKHLLQAAETEKTKLQTEIKKLKKELESFDPTFFEEIEDLKYNYNLEVKKNILLEEQLKKVCNQFGVTAELPSVSIS</sequence>
<evidence type="ECO:0000256" key="5">
    <source>
        <dbReference type="ARBA" id="ARBA00023054"/>
    </source>
</evidence>
<keyword evidence="5 8" id="KW-0175">Coiled coil</keyword>
<feature type="compositionally biased region" description="Basic and acidic residues" evidence="9">
    <location>
        <begin position="2168"/>
        <end position="2215"/>
    </location>
</feature>
<feature type="compositionally biased region" description="Low complexity" evidence="9">
    <location>
        <begin position="2011"/>
        <end position="2025"/>
    </location>
</feature>
<dbReference type="GO" id="GO:0042462">
    <property type="term" value="P:eye photoreceptor cell development"/>
    <property type="evidence" value="ECO:0007669"/>
    <property type="project" value="Ensembl"/>
</dbReference>
<dbReference type="PANTHER" id="PTHR18879">
    <property type="entry name" value="CENTROSOMAL PROTEIN OF 290 KDA"/>
    <property type="match status" value="1"/>
</dbReference>
<dbReference type="InterPro" id="IPR026201">
    <property type="entry name" value="Cep290"/>
</dbReference>
<reference evidence="11" key="1">
    <citation type="submission" date="2021-04" db="EMBL/GenBank/DDBJ databases">
        <authorList>
            <consortium name="Wellcome Sanger Institute Data Sharing"/>
        </authorList>
    </citation>
    <scope>NUCLEOTIDE SEQUENCE [LARGE SCALE GENOMIC DNA]</scope>
</reference>
<dbReference type="GO" id="GO:0032475">
    <property type="term" value="P:otolith formation"/>
    <property type="evidence" value="ECO:0007669"/>
    <property type="project" value="Ensembl"/>
</dbReference>
<feature type="region of interest" description="Disordered" evidence="9">
    <location>
        <begin position="2008"/>
        <end position="2027"/>
    </location>
</feature>
<feature type="coiled-coil region" evidence="8">
    <location>
        <begin position="1046"/>
        <end position="1166"/>
    </location>
</feature>
<feature type="coiled-coil region" evidence="8">
    <location>
        <begin position="935"/>
        <end position="1000"/>
    </location>
</feature>
<evidence type="ECO:0000256" key="2">
    <source>
        <dbReference type="ARBA" id="ARBA00004300"/>
    </source>
</evidence>
<dbReference type="GO" id="GO:1902017">
    <property type="term" value="P:regulation of cilium assembly"/>
    <property type="evidence" value="ECO:0007669"/>
    <property type="project" value="Ensembl"/>
</dbReference>
<gene>
    <name evidence="11" type="primary">CEP290</name>
    <name evidence="11" type="synonym">cep290</name>
</gene>
<feature type="domain" description="Centrosomal protein of 290kDa coiled-coil region" evidence="10">
    <location>
        <begin position="1262"/>
        <end position="1389"/>
    </location>
</feature>
<keyword evidence="3" id="KW-0963">Cytoplasm</keyword>
<dbReference type="GO" id="GO:0097711">
    <property type="term" value="P:ciliary basal body-plasma membrane docking"/>
    <property type="evidence" value="ECO:0007669"/>
    <property type="project" value="TreeGrafter"/>
</dbReference>
<feature type="coiled-coil region" evidence="8">
    <location>
        <begin position="764"/>
        <end position="823"/>
    </location>
</feature>
<evidence type="ECO:0000256" key="6">
    <source>
        <dbReference type="ARBA" id="ARBA00023212"/>
    </source>
</evidence>
<dbReference type="GO" id="GO:0045494">
    <property type="term" value="P:photoreceptor cell maintenance"/>
    <property type="evidence" value="ECO:0007669"/>
    <property type="project" value="Ensembl"/>
</dbReference>
<feature type="coiled-coil region" evidence="8">
    <location>
        <begin position="2375"/>
        <end position="2616"/>
    </location>
</feature>
<feature type="region of interest" description="Disordered" evidence="9">
    <location>
        <begin position="2168"/>
        <end position="2232"/>
    </location>
</feature>
<feature type="compositionally biased region" description="Basic and acidic residues" evidence="9">
    <location>
        <begin position="1774"/>
        <end position="1794"/>
    </location>
</feature>
<dbReference type="RefSeq" id="XP_030282631.1">
    <property type="nucleotide sequence ID" value="XM_030426771.1"/>
</dbReference>
<feature type="region of interest" description="Disordered" evidence="9">
    <location>
        <begin position="1398"/>
        <end position="1417"/>
    </location>
</feature>
<feature type="coiled-coil region" evidence="8">
    <location>
        <begin position="2291"/>
        <end position="2325"/>
    </location>
</feature>
<reference evidence="11" key="3">
    <citation type="submission" date="2025-09" db="UniProtKB">
        <authorList>
            <consortium name="Ensembl"/>
        </authorList>
    </citation>
    <scope>IDENTIFICATION</scope>
</reference>
<feature type="region of interest" description="Disordered" evidence="9">
    <location>
        <begin position="2054"/>
        <end position="2154"/>
    </location>
</feature>
<dbReference type="GeneID" id="115587130"/>
<evidence type="ECO:0000259" key="10">
    <source>
        <dbReference type="Pfam" id="PF16574"/>
    </source>
</evidence>
<feature type="coiled-coil region" evidence="8">
    <location>
        <begin position="394"/>
        <end position="421"/>
    </location>
</feature>
<feature type="region of interest" description="Disordered" evidence="9">
    <location>
        <begin position="2251"/>
        <end position="2272"/>
    </location>
</feature>
<reference evidence="11" key="2">
    <citation type="submission" date="2025-08" db="UniProtKB">
        <authorList>
            <consortium name="Ensembl"/>
        </authorList>
    </citation>
    <scope>IDENTIFICATION</scope>
</reference>
<dbReference type="CTD" id="80184"/>
<name>A0A671UTL4_SPAAU</name>
<proteinExistence type="predicted"/>
<feature type="compositionally biased region" description="Basic and acidic residues" evidence="9">
    <location>
        <begin position="2126"/>
        <end position="2141"/>
    </location>
</feature>
<dbReference type="OMA" id="RIEMQQR"/>
<dbReference type="GO" id="GO:0034451">
    <property type="term" value="C:centriolar satellite"/>
    <property type="evidence" value="ECO:0007669"/>
    <property type="project" value="TreeGrafter"/>
</dbReference>
<keyword evidence="7" id="KW-0966">Cell projection</keyword>
<dbReference type="GO" id="GO:0021549">
    <property type="term" value="P:cerebellum development"/>
    <property type="evidence" value="ECO:0007669"/>
    <property type="project" value="Ensembl"/>
</dbReference>
<comment type="subcellular location">
    <subcellularLocation>
        <location evidence="1">Cytoplasm</location>
        <location evidence="1">Cytoskeleton</location>
        <location evidence="1">Cilium basal body</location>
    </subcellularLocation>
    <subcellularLocation>
        <location evidence="2">Cytoplasm</location>
        <location evidence="2">Cytoskeleton</location>
        <location evidence="2">Microtubule organizing center</location>
        <location evidence="2">Centrosome</location>
    </subcellularLocation>
</comment>
<dbReference type="InterPro" id="IPR032321">
    <property type="entry name" value="Cep209_CC5"/>
</dbReference>
<dbReference type="Ensembl" id="ENSSAUT00010016858.1">
    <property type="protein sequence ID" value="ENSSAUP00010015905.1"/>
    <property type="gene ID" value="ENSSAUG00010007356.1"/>
</dbReference>
<feature type="compositionally biased region" description="Polar residues" evidence="9">
    <location>
        <begin position="2077"/>
        <end position="2087"/>
    </location>
</feature>
<dbReference type="FunCoup" id="A0A671UTL4">
    <property type="interactions" value="618"/>
</dbReference>
<feature type="coiled-coil region" evidence="8">
    <location>
        <begin position="678"/>
        <end position="726"/>
    </location>
</feature>
<evidence type="ECO:0000256" key="7">
    <source>
        <dbReference type="ARBA" id="ARBA00023273"/>
    </source>
</evidence>
<keyword evidence="4" id="KW-0970">Cilium biogenesis/degradation</keyword>
<feature type="region of interest" description="Disordered" evidence="9">
    <location>
        <begin position="1774"/>
        <end position="1825"/>
    </location>
</feature>
<dbReference type="GO" id="GO:0010842">
    <property type="term" value="P:retina layer formation"/>
    <property type="evidence" value="ECO:0007669"/>
    <property type="project" value="Ensembl"/>
</dbReference>
<feature type="compositionally biased region" description="Acidic residues" evidence="9">
    <location>
        <begin position="2116"/>
        <end position="2125"/>
    </location>
</feature>
<feature type="coiled-coil region" evidence="8">
    <location>
        <begin position="1510"/>
        <end position="1569"/>
    </location>
</feature>
<evidence type="ECO:0000313" key="11">
    <source>
        <dbReference type="Ensembl" id="ENSSAUP00010015905.1"/>
    </source>
</evidence>
<dbReference type="GO" id="GO:0048793">
    <property type="term" value="P:pronephros development"/>
    <property type="evidence" value="ECO:0007669"/>
    <property type="project" value="Ensembl"/>
</dbReference>
<dbReference type="GO" id="GO:0007369">
    <property type="term" value="P:gastrulation"/>
    <property type="evidence" value="ECO:0007669"/>
    <property type="project" value="Ensembl"/>
</dbReference>
<feature type="compositionally biased region" description="Polar residues" evidence="9">
    <location>
        <begin position="1796"/>
        <end position="1805"/>
    </location>
</feature>
<dbReference type="GO" id="GO:1905349">
    <property type="term" value="P:ciliary transition zone assembly"/>
    <property type="evidence" value="ECO:0007669"/>
    <property type="project" value="TreeGrafter"/>
</dbReference>
<protein>
    <submittedName>
        <fullName evidence="11">Centrosomal protein 290</fullName>
    </submittedName>
</protein>
<feature type="coiled-coil region" evidence="8">
    <location>
        <begin position="1441"/>
        <end position="1468"/>
    </location>
</feature>
<evidence type="ECO:0000256" key="9">
    <source>
        <dbReference type="SAM" id="MobiDB-lite"/>
    </source>
</evidence>
<feature type="coiled-coil region" evidence="8">
    <location>
        <begin position="467"/>
        <end position="550"/>
    </location>
</feature>
<dbReference type="GO" id="GO:0030916">
    <property type="term" value="P:otic vesicle formation"/>
    <property type="evidence" value="ECO:0007669"/>
    <property type="project" value="Ensembl"/>
</dbReference>
<dbReference type="Proteomes" id="UP000472265">
    <property type="component" value="Chromosome 8"/>
</dbReference>
<organism evidence="11 12">
    <name type="scientific">Sparus aurata</name>
    <name type="common">Gilthead sea bream</name>
    <dbReference type="NCBI Taxonomy" id="8175"/>
    <lineage>
        <taxon>Eukaryota</taxon>
        <taxon>Metazoa</taxon>
        <taxon>Chordata</taxon>
        <taxon>Craniata</taxon>
        <taxon>Vertebrata</taxon>
        <taxon>Euteleostomi</taxon>
        <taxon>Actinopterygii</taxon>
        <taxon>Neopterygii</taxon>
        <taxon>Teleostei</taxon>
        <taxon>Neoteleostei</taxon>
        <taxon>Acanthomorphata</taxon>
        <taxon>Eupercaria</taxon>
        <taxon>Spariformes</taxon>
        <taxon>Sparidae</taxon>
        <taxon>Sparus</taxon>
    </lineage>
</organism>
<feature type="compositionally biased region" description="Basic and acidic residues" evidence="9">
    <location>
        <begin position="1811"/>
        <end position="1824"/>
    </location>
</feature>
<feature type="coiled-coil region" evidence="8">
    <location>
        <begin position="312"/>
        <end position="365"/>
    </location>
</feature>
<evidence type="ECO:0000256" key="1">
    <source>
        <dbReference type="ARBA" id="ARBA00004120"/>
    </source>
</evidence>
<dbReference type="Pfam" id="PF16574">
    <property type="entry name" value="CEP209_CC5"/>
    <property type="match status" value="1"/>
</dbReference>
<dbReference type="GO" id="GO:1905515">
    <property type="term" value="P:non-motile cilium assembly"/>
    <property type="evidence" value="ECO:0007669"/>
    <property type="project" value="TreeGrafter"/>
</dbReference>
<dbReference type="Gene3D" id="1.20.5.1700">
    <property type="match status" value="1"/>
</dbReference>
<dbReference type="GO" id="GO:0045299">
    <property type="term" value="P:otolith mineralization"/>
    <property type="evidence" value="ECO:0007669"/>
    <property type="project" value="Ensembl"/>
</dbReference>